<feature type="transmembrane region" description="Helical" evidence="8">
    <location>
        <begin position="252"/>
        <end position="275"/>
    </location>
</feature>
<dbReference type="Pfam" id="PF01490">
    <property type="entry name" value="Aa_trans"/>
    <property type="match status" value="1"/>
</dbReference>
<dbReference type="InterPro" id="IPR013057">
    <property type="entry name" value="AA_transpt_TM"/>
</dbReference>
<dbReference type="EMBL" id="CAMPGE010006218">
    <property type="protein sequence ID" value="CAI2365066.1"/>
    <property type="molecule type" value="Genomic_DNA"/>
</dbReference>
<evidence type="ECO:0000313" key="11">
    <source>
        <dbReference type="Proteomes" id="UP001295684"/>
    </source>
</evidence>
<feature type="transmembrane region" description="Helical" evidence="8">
    <location>
        <begin position="141"/>
        <end position="160"/>
    </location>
</feature>
<accession>A0AAD1UEF0</accession>
<gene>
    <name evidence="10" type="ORF">ECRASSUSDP1_LOCUS6416</name>
</gene>
<comment type="caution">
    <text evidence="10">The sequence shown here is derived from an EMBL/GenBank/DDBJ whole genome shotgun (WGS) entry which is preliminary data.</text>
</comment>
<dbReference type="AlphaFoldDB" id="A0AAD1UEF0"/>
<evidence type="ECO:0000256" key="8">
    <source>
        <dbReference type="SAM" id="Phobius"/>
    </source>
</evidence>
<feature type="transmembrane region" description="Helical" evidence="8">
    <location>
        <begin position="463"/>
        <end position="487"/>
    </location>
</feature>
<sequence>MNDNTETGGSCRSYVREVPKISTPVATFSIISVTLGAGMISLPFSAFHTGIPFALIYNCFNCVACIYSIHLYIKCAEVTHCNSISRIGFEVWGRFALYLINFMQIISKGFLPIAYLIIFQKLLCSLLCEIEWVKTDGNDTIGGRWFSMLVASIIMFPLILRKKIISLKVSGILLFSSVILFIILMFVSVMYGREIKEKDIEIDPKELYKFTLGKEFWSSLSTPFVAYEFQTSFFPIFNSLREKNYQQGIKFVSYGMGFCLIVYILMIFVSLYSFGNQIQGNVLVNIGNVKSWEPYVIRILFLFVVINHLPFVFMIGKESLLAIIALFSIRGETQKEINSSVIIDENQGEINVQNRTSDRQALFFSFDDEGESNTFSNATTCQRKMGAFDQLISNGVDKSVSMALPFSKKEREEVTITGPLADQEINFETGSDFLRNLVYYSVTIFFYACLVFAAYIIKDVEVVLSFVGSISFSFLNFTIPGLFYFIIMRKHQVNNSKLSLSLALLLSLYGLVAGIVLTAINLWILISPVED</sequence>
<feature type="domain" description="Amino acid transporter transmembrane" evidence="9">
    <location>
        <begin position="20"/>
        <end position="516"/>
    </location>
</feature>
<evidence type="ECO:0000256" key="1">
    <source>
        <dbReference type="ARBA" id="ARBA00004141"/>
    </source>
</evidence>
<feature type="transmembrane region" description="Helical" evidence="8">
    <location>
        <begin position="216"/>
        <end position="240"/>
    </location>
</feature>
<evidence type="ECO:0000256" key="6">
    <source>
        <dbReference type="ARBA" id="ARBA00022989"/>
    </source>
</evidence>
<name>A0AAD1UEF0_EUPCR</name>
<feature type="transmembrane region" description="Helical" evidence="8">
    <location>
        <begin position="21"/>
        <end position="42"/>
    </location>
</feature>
<dbReference type="GO" id="GO:0016020">
    <property type="term" value="C:membrane"/>
    <property type="evidence" value="ECO:0007669"/>
    <property type="project" value="UniProtKB-SubCell"/>
</dbReference>
<evidence type="ECO:0000256" key="7">
    <source>
        <dbReference type="ARBA" id="ARBA00023136"/>
    </source>
</evidence>
<feature type="transmembrane region" description="Helical" evidence="8">
    <location>
        <begin position="54"/>
        <end position="74"/>
    </location>
</feature>
<protein>
    <recommendedName>
        <fullName evidence="9">Amino acid transporter transmembrane domain-containing protein</fullName>
    </recommendedName>
</protein>
<dbReference type="PANTHER" id="PTHR22950:SF458">
    <property type="entry name" value="SODIUM-COUPLED NEUTRAL AMINO ACID TRANSPORTER 11-RELATED"/>
    <property type="match status" value="1"/>
</dbReference>
<evidence type="ECO:0000256" key="5">
    <source>
        <dbReference type="ARBA" id="ARBA00022970"/>
    </source>
</evidence>
<keyword evidence="11" id="KW-1185">Reference proteome</keyword>
<evidence type="ECO:0000256" key="3">
    <source>
        <dbReference type="ARBA" id="ARBA00022448"/>
    </source>
</evidence>
<proteinExistence type="inferred from homology"/>
<keyword evidence="3" id="KW-0813">Transport</keyword>
<organism evidence="10 11">
    <name type="scientific">Euplotes crassus</name>
    <dbReference type="NCBI Taxonomy" id="5936"/>
    <lineage>
        <taxon>Eukaryota</taxon>
        <taxon>Sar</taxon>
        <taxon>Alveolata</taxon>
        <taxon>Ciliophora</taxon>
        <taxon>Intramacronucleata</taxon>
        <taxon>Spirotrichea</taxon>
        <taxon>Hypotrichia</taxon>
        <taxon>Euplotida</taxon>
        <taxon>Euplotidae</taxon>
        <taxon>Moneuplotes</taxon>
    </lineage>
</organism>
<reference evidence="10" key="1">
    <citation type="submission" date="2023-07" db="EMBL/GenBank/DDBJ databases">
        <authorList>
            <consortium name="AG Swart"/>
            <person name="Singh M."/>
            <person name="Singh A."/>
            <person name="Seah K."/>
            <person name="Emmerich C."/>
        </authorList>
    </citation>
    <scope>NUCLEOTIDE SEQUENCE</scope>
    <source>
        <strain evidence="10">DP1</strain>
    </source>
</reference>
<comment type="similarity">
    <text evidence="2">Belongs to the amino acid/polyamine transporter 2 family.</text>
</comment>
<feature type="transmembrane region" description="Helical" evidence="8">
    <location>
        <begin position="295"/>
        <end position="316"/>
    </location>
</feature>
<feature type="transmembrane region" description="Helical" evidence="8">
    <location>
        <begin position="499"/>
        <end position="526"/>
    </location>
</feature>
<keyword evidence="5" id="KW-0029">Amino-acid transport</keyword>
<feature type="transmembrane region" description="Helical" evidence="8">
    <location>
        <begin position="437"/>
        <end position="457"/>
    </location>
</feature>
<dbReference type="PANTHER" id="PTHR22950">
    <property type="entry name" value="AMINO ACID TRANSPORTER"/>
    <property type="match status" value="1"/>
</dbReference>
<evidence type="ECO:0000259" key="9">
    <source>
        <dbReference type="Pfam" id="PF01490"/>
    </source>
</evidence>
<keyword evidence="4 8" id="KW-0812">Transmembrane</keyword>
<evidence type="ECO:0000313" key="10">
    <source>
        <dbReference type="EMBL" id="CAI2365066.1"/>
    </source>
</evidence>
<feature type="transmembrane region" description="Helical" evidence="8">
    <location>
        <begin position="95"/>
        <end position="118"/>
    </location>
</feature>
<evidence type="ECO:0000256" key="4">
    <source>
        <dbReference type="ARBA" id="ARBA00022692"/>
    </source>
</evidence>
<dbReference type="GO" id="GO:0015179">
    <property type="term" value="F:L-amino acid transmembrane transporter activity"/>
    <property type="evidence" value="ECO:0007669"/>
    <property type="project" value="TreeGrafter"/>
</dbReference>
<keyword evidence="7 8" id="KW-0472">Membrane</keyword>
<comment type="subcellular location">
    <subcellularLocation>
        <location evidence="1">Membrane</location>
        <topology evidence="1">Multi-pass membrane protein</topology>
    </subcellularLocation>
</comment>
<dbReference type="Proteomes" id="UP001295684">
    <property type="component" value="Unassembled WGS sequence"/>
</dbReference>
<feature type="transmembrane region" description="Helical" evidence="8">
    <location>
        <begin position="172"/>
        <end position="191"/>
    </location>
</feature>
<evidence type="ECO:0000256" key="2">
    <source>
        <dbReference type="ARBA" id="ARBA00008066"/>
    </source>
</evidence>
<keyword evidence="6 8" id="KW-1133">Transmembrane helix</keyword>